<dbReference type="Pfam" id="PF19567">
    <property type="entry name" value="CpsB_CapC"/>
    <property type="match status" value="1"/>
</dbReference>
<evidence type="ECO:0000256" key="1">
    <source>
        <dbReference type="ARBA" id="ARBA00005750"/>
    </source>
</evidence>
<reference evidence="5 6" key="1">
    <citation type="submission" date="2019-02" db="EMBL/GenBank/DDBJ databases">
        <title>Bacterial novel species Emticicia sp. 17J42-9 isolated from soil.</title>
        <authorList>
            <person name="Jung H.-Y."/>
        </authorList>
    </citation>
    <scope>NUCLEOTIDE SEQUENCE [LARGE SCALE GENOMIC DNA]</scope>
    <source>
        <strain evidence="5 6">17J42-9</strain>
    </source>
</reference>
<dbReference type="AlphaFoldDB" id="A0A4Q5LYQ9"/>
<dbReference type="EC" id="3.1.3.48" evidence="2"/>
<dbReference type="PANTHER" id="PTHR39181">
    <property type="entry name" value="TYROSINE-PROTEIN PHOSPHATASE YWQE"/>
    <property type="match status" value="1"/>
</dbReference>
<sequence>MFETLFKKPLLGKNSAFTQHPLTVDVHAHILPHLDDGASNIDQSITIIRALQALGYKKIIATPHVMSGFYNNSYEDILQSLHLLRSILKRNNIHVEIDASAEYYLEDNLFRLIELGEILSFGNQKKYLLFEASFISKPSYLIESAHRIQQAGYIPVLAHPERYISLNNIDTLTRLLFNGVLFQVNIGSLTGYYSKQAQEIAETLVKKNMVAFFGTNCHNESQLKSIKSAFELPYFQHAAKENVLNNSLMETETQYWSSKMYAKI</sequence>
<evidence type="ECO:0000256" key="2">
    <source>
        <dbReference type="ARBA" id="ARBA00013064"/>
    </source>
</evidence>
<comment type="similarity">
    <text evidence="1">Belongs to the metallo-dependent hydrolases superfamily. CpsB/CapC family.</text>
</comment>
<dbReference type="InterPro" id="IPR016667">
    <property type="entry name" value="Caps_polysacc_synth_CpsB/CapC"/>
</dbReference>
<dbReference type="GO" id="GO:0030145">
    <property type="term" value="F:manganese ion binding"/>
    <property type="evidence" value="ECO:0007669"/>
    <property type="project" value="InterPro"/>
</dbReference>
<keyword evidence="6" id="KW-1185">Reference proteome</keyword>
<dbReference type="OrthoDB" id="9788539at2"/>
<dbReference type="PIRSF" id="PIRSF016557">
    <property type="entry name" value="Caps_synth_CpsB"/>
    <property type="match status" value="1"/>
</dbReference>
<evidence type="ECO:0000256" key="4">
    <source>
        <dbReference type="ARBA" id="ARBA00051722"/>
    </source>
</evidence>
<dbReference type="InterPro" id="IPR016195">
    <property type="entry name" value="Pol/histidinol_Pase-like"/>
</dbReference>
<protein>
    <recommendedName>
        <fullName evidence="2">protein-tyrosine-phosphatase</fullName>
        <ecNumber evidence="2">3.1.3.48</ecNumber>
    </recommendedName>
</protein>
<proteinExistence type="inferred from homology"/>
<dbReference type="PANTHER" id="PTHR39181:SF1">
    <property type="entry name" value="TYROSINE-PROTEIN PHOSPHATASE YWQE"/>
    <property type="match status" value="1"/>
</dbReference>
<keyword evidence="3" id="KW-0378">Hydrolase</keyword>
<comment type="caution">
    <text evidence="5">The sequence shown here is derived from an EMBL/GenBank/DDBJ whole genome shotgun (WGS) entry which is preliminary data.</text>
</comment>
<evidence type="ECO:0000313" key="5">
    <source>
        <dbReference type="EMBL" id="RYU94948.1"/>
    </source>
</evidence>
<dbReference type="Proteomes" id="UP000293162">
    <property type="component" value="Unassembled WGS sequence"/>
</dbReference>
<comment type="catalytic activity">
    <reaction evidence="4">
        <text>O-phospho-L-tyrosyl-[protein] + H2O = L-tyrosyl-[protein] + phosphate</text>
        <dbReference type="Rhea" id="RHEA:10684"/>
        <dbReference type="Rhea" id="RHEA-COMP:10136"/>
        <dbReference type="Rhea" id="RHEA-COMP:20101"/>
        <dbReference type="ChEBI" id="CHEBI:15377"/>
        <dbReference type="ChEBI" id="CHEBI:43474"/>
        <dbReference type="ChEBI" id="CHEBI:46858"/>
        <dbReference type="ChEBI" id="CHEBI:61978"/>
        <dbReference type="EC" id="3.1.3.48"/>
    </reaction>
</comment>
<name>A0A4Q5LYQ9_9BACT</name>
<dbReference type="EMBL" id="SEWF01000020">
    <property type="protein sequence ID" value="RYU94948.1"/>
    <property type="molecule type" value="Genomic_DNA"/>
</dbReference>
<dbReference type="Gene3D" id="3.20.20.140">
    <property type="entry name" value="Metal-dependent hydrolases"/>
    <property type="match status" value="1"/>
</dbReference>
<organism evidence="5 6">
    <name type="scientific">Emticicia agri</name>
    <dbReference type="NCBI Taxonomy" id="2492393"/>
    <lineage>
        <taxon>Bacteria</taxon>
        <taxon>Pseudomonadati</taxon>
        <taxon>Bacteroidota</taxon>
        <taxon>Cytophagia</taxon>
        <taxon>Cytophagales</taxon>
        <taxon>Leadbetterellaceae</taxon>
        <taxon>Emticicia</taxon>
    </lineage>
</organism>
<evidence type="ECO:0000313" key="6">
    <source>
        <dbReference type="Proteomes" id="UP000293162"/>
    </source>
</evidence>
<evidence type="ECO:0000256" key="3">
    <source>
        <dbReference type="ARBA" id="ARBA00022801"/>
    </source>
</evidence>
<dbReference type="RefSeq" id="WP_130021864.1">
    <property type="nucleotide sequence ID" value="NZ_SEWF01000020.1"/>
</dbReference>
<dbReference type="GO" id="GO:0004725">
    <property type="term" value="F:protein tyrosine phosphatase activity"/>
    <property type="evidence" value="ECO:0007669"/>
    <property type="project" value="UniProtKB-EC"/>
</dbReference>
<accession>A0A4Q5LYQ9</accession>
<dbReference type="SUPFAM" id="SSF89550">
    <property type="entry name" value="PHP domain-like"/>
    <property type="match status" value="1"/>
</dbReference>
<gene>
    <name evidence="5" type="ORF">EWM59_14750</name>
</gene>